<proteinExistence type="predicted"/>
<feature type="non-terminal residue" evidence="1">
    <location>
        <position position="1"/>
    </location>
</feature>
<name>A0ACB8RN45_9AGAM</name>
<reference evidence="1" key="2">
    <citation type="journal article" date="2022" name="New Phytol.">
        <title>Evolutionary transition to the ectomycorrhizal habit in the genomes of a hyperdiverse lineage of mushroom-forming fungi.</title>
        <authorList>
            <person name="Looney B."/>
            <person name="Miyauchi S."/>
            <person name="Morin E."/>
            <person name="Drula E."/>
            <person name="Courty P.E."/>
            <person name="Kohler A."/>
            <person name="Kuo A."/>
            <person name="LaButti K."/>
            <person name="Pangilinan J."/>
            <person name="Lipzen A."/>
            <person name="Riley R."/>
            <person name="Andreopoulos W."/>
            <person name="He G."/>
            <person name="Johnson J."/>
            <person name="Nolan M."/>
            <person name="Tritt A."/>
            <person name="Barry K.W."/>
            <person name="Grigoriev I.V."/>
            <person name="Nagy L.G."/>
            <person name="Hibbett D."/>
            <person name="Henrissat B."/>
            <person name="Matheny P.B."/>
            <person name="Labbe J."/>
            <person name="Martin F.M."/>
        </authorList>
    </citation>
    <scope>NUCLEOTIDE SEQUENCE</scope>
    <source>
        <strain evidence="1">FP105234-sp</strain>
    </source>
</reference>
<organism evidence="1 2">
    <name type="scientific">Auriscalpium vulgare</name>
    <dbReference type="NCBI Taxonomy" id="40419"/>
    <lineage>
        <taxon>Eukaryota</taxon>
        <taxon>Fungi</taxon>
        <taxon>Dikarya</taxon>
        <taxon>Basidiomycota</taxon>
        <taxon>Agaricomycotina</taxon>
        <taxon>Agaricomycetes</taxon>
        <taxon>Russulales</taxon>
        <taxon>Auriscalpiaceae</taxon>
        <taxon>Auriscalpium</taxon>
    </lineage>
</organism>
<sequence length="287" mass="31748">TPCAILDSQERIIAVLVGRPTDEQDAKRPAAERWMASIARLSTAFEKARTQEGRVFSAGNRRGDFVAESFGVSYGGSQVLPGRLRNSVDLTKMCDELRADDDLCRVAGFQSDSLASYFPKAYAHMCAQLAKLFASRPDLEHNFKSSAYPTATINFGPCTVCRPHRDSANFPGIACAITAMGDFDPDQGGQLVFYDFGLKVRFPPGSTILLSSASLRHGNLPIQEGESRYSFTQYCPGGLMRWVRHGLQPASRVSKSDRAELDGEGKEGLQWQLNRLSRLEDLEEDRR</sequence>
<protein>
    <submittedName>
        <fullName evidence="1">Uncharacterized protein</fullName>
    </submittedName>
</protein>
<reference evidence="1" key="1">
    <citation type="submission" date="2021-02" db="EMBL/GenBank/DDBJ databases">
        <authorList>
            <consortium name="DOE Joint Genome Institute"/>
            <person name="Ahrendt S."/>
            <person name="Looney B.P."/>
            <person name="Miyauchi S."/>
            <person name="Morin E."/>
            <person name="Drula E."/>
            <person name="Courty P.E."/>
            <person name="Chicoki N."/>
            <person name="Fauchery L."/>
            <person name="Kohler A."/>
            <person name="Kuo A."/>
            <person name="Labutti K."/>
            <person name="Pangilinan J."/>
            <person name="Lipzen A."/>
            <person name="Riley R."/>
            <person name="Andreopoulos W."/>
            <person name="He G."/>
            <person name="Johnson J."/>
            <person name="Barry K.W."/>
            <person name="Grigoriev I.V."/>
            <person name="Nagy L."/>
            <person name="Hibbett D."/>
            <person name="Henrissat B."/>
            <person name="Matheny P.B."/>
            <person name="Labbe J."/>
            <person name="Martin F."/>
        </authorList>
    </citation>
    <scope>NUCLEOTIDE SEQUENCE</scope>
    <source>
        <strain evidence="1">FP105234-sp</strain>
    </source>
</reference>
<evidence type="ECO:0000313" key="1">
    <source>
        <dbReference type="EMBL" id="KAI0045272.1"/>
    </source>
</evidence>
<dbReference type="EMBL" id="MU275956">
    <property type="protein sequence ID" value="KAI0045272.1"/>
    <property type="molecule type" value="Genomic_DNA"/>
</dbReference>
<accession>A0ACB8RN45</accession>
<gene>
    <name evidence="1" type="ORF">FA95DRAFT_1472962</name>
</gene>
<comment type="caution">
    <text evidence="1">The sequence shown here is derived from an EMBL/GenBank/DDBJ whole genome shotgun (WGS) entry which is preliminary data.</text>
</comment>
<keyword evidence="2" id="KW-1185">Reference proteome</keyword>
<dbReference type="Proteomes" id="UP000814033">
    <property type="component" value="Unassembled WGS sequence"/>
</dbReference>
<feature type="non-terminal residue" evidence="1">
    <location>
        <position position="287"/>
    </location>
</feature>
<evidence type="ECO:0000313" key="2">
    <source>
        <dbReference type="Proteomes" id="UP000814033"/>
    </source>
</evidence>